<keyword evidence="1" id="KW-0547">Nucleotide-binding</keyword>
<dbReference type="Gene3D" id="1.10.30.50">
    <property type="match status" value="1"/>
</dbReference>
<evidence type="ECO:0000313" key="6">
    <source>
        <dbReference type="Proteomes" id="UP000240325"/>
    </source>
</evidence>
<dbReference type="InterPro" id="IPR002711">
    <property type="entry name" value="HNH"/>
</dbReference>
<accession>A0A2H4UWE2</accession>
<dbReference type="InterPro" id="IPR051620">
    <property type="entry name" value="ORF904-like_C"/>
</dbReference>
<evidence type="ECO:0000313" key="5">
    <source>
        <dbReference type="EMBL" id="ATZ81251.1"/>
    </source>
</evidence>
<dbReference type="Pfam" id="PF01844">
    <property type="entry name" value="HNH"/>
    <property type="match status" value="1"/>
</dbReference>
<dbReference type="GO" id="GO:0016787">
    <property type="term" value="F:hydrolase activity"/>
    <property type="evidence" value="ECO:0007669"/>
    <property type="project" value="UniProtKB-KW"/>
</dbReference>
<dbReference type="InterPro" id="IPR014818">
    <property type="entry name" value="Phage/plasmid_primase_P4_C"/>
</dbReference>
<keyword evidence="2" id="KW-0378">Hydrolase</keyword>
<keyword evidence="6" id="KW-1185">Reference proteome</keyword>
<keyword evidence="5" id="KW-0347">Helicase</keyword>
<dbReference type="CDD" id="cd00085">
    <property type="entry name" value="HNHc"/>
    <property type="match status" value="1"/>
</dbReference>
<protein>
    <submittedName>
        <fullName evidence="5">D5 family helicase-primase</fullName>
    </submittedName>
</protein>
<name>A0A2H4UWE2_9VIRU</name>
<dbReference type="SMART" id="SM00507">
    <property type="entry name" value="HNHc"/>
    <property type="match status" value="1"/>
</dbReference>
<evidence type="ECO:0000256" key="2">
    <source>
        <dbReference type="ARBA" id="ARBA00022801"/>
    </source>
</evidence>
<dbReference type="Gene3D" id="3.40.50.300">
    <property type="entry name" value="P-loop containing nucleotide triphosphate hydrolases"/>
    <property type="match status" value="1"/>
</dbReference>
<dbReference type="GO" id="GO:0004519">
    <property type="term" value="F:endonuclease activity"/>
    <property type="evidence" value="ECO:0007669"/>
    <property type="project" value="InterPro"/>
</dbReference>
<organism evidence="5">
    <name type="scientific">Bodo saltans virus</name>
    <dbReference type="NCBI Taxonomy" id="2024608"/>
    <lineage>
        <taxon>Viruses</taxon>
        <taxon>Varidnaviria</taxon>
        <taxon>Bamfordvirae</taxon>
        <taxon>Nucleocytoviricota</taxon>
        <taxon>Megaviricetes</taxon>
        <taxon>Imitervirales</taxon>
        <taxon>Mimiviridae</taxon>
        <taxon>Klosneuvirinae</taxon>
        <taxon>Theiavirus</taxon>
        <taxon>Theiavirus salishense</taxon>
    </lineage>
</organism>
<feature type="domain" description="SF3 helicase" evidence="4">
    <location>
        <begin position="261"/>
        <end position="420"/>
    </location>
</feature>
<dbReference type="Pfam" id="PF08706">
    <property type="entry name" value="D5_N"/>
    <property type="match status" value="1"/>
</dbReference>
<evidence type="ECO:0000259" key="4">
    <source>
        <dbReference type="PROSITE" id="PS51206"/>
    </source>
</evidence>
<dbReference type="EMBL" id="MF782455">
    <property type="protein sequence ID" value="ATZ81251.1"/>
    <property type="molecule type" value="Genomic_DNA"/>
</dbReference>
<evidence type="ECO:0000256" key="3">
    <source>
        <dbReference type="ARBA" id="ARBA00022840"/>
    </source>
</evidence>
<dbReference type="InterPro" id="IPR014015">
    <property type="entry name" value="Helicase_SF3_DNA-vir"/>
</dbReference>
<keyword evidence="3" id="KW-0067">ATP-binding</keyword>
<dbReference type="PANTHER" id="PTHR35372">
    <property type="entry name" value="ATP BINDING PROTEIN-RELATED"/>
    <property type="match status" value="1"/>
</dbReference>
<proteinExistence type="predicted"/>
<dbReference type="GO" id="GO:0008270">
    <property type="term" value="F:zinc ion binding"/>
    <property type="evidence" value="ECO:0007669"/>
    <property type="project" value="InterPro"/>
</dbReference>
<dbReference type="PROSITE" id="PS51206">
    <property type="entry name" value="SF3_HELICASE_1"/>
    <property type="match status" value="1"/>
</dbReference>
<evidence type="ECO:0000256" key="1">
    <source>
        <dbReference type="ARBA" id="ARBA00022741"/>
    </source>
</evidence>
<dbReference type="PANTHER" id="PTHR35372:SF2">
    <property type="entry name" value="SF3 HELICASE DOMAIN-CONTAINING PROTEIN"/>
    <property type="match status" value="1"/>
</dbReference>
<dbReference type="Proteomes" id="UP000240325">
    <property type="component" value="Segment"/>
</dbReference>
<reference evidence="5" key="1">
    <citation type="journal article" date="2017" name="Elife">
        <title>The kinetoplastid-infecting Bodo saltans virus (BsV), a window into the most abundant giant viruses in the sea.</title>
        <authorList>
            <person name="Deeg C.M."/>
            <person name="Chow C.-E.T."/>
            <person name="Suttle C.A."/>
        </authorList>
    </citation>
    <scope>NUCLEOTIDE SEQUENCE</scope>
    <source>
        <strain evidence="5">NG1</strain>
    </source>
</reference>
<dbReference type="GO" id="GO:0005524">
    <property type="term" value="F:ATP binding"/>
    <property type="evidence" value="ECO:0007669"/>
    <property type="project" value="UniProtKB-KW"/>
</dbReference>
<dbReference type="InterPro" id="IPR027417">
    <property type="entry name" value="P-loop_NTPase"/>
</dbReference>
<gene>
    <name evidence="5" type="ORF">BMW23_1208</name>
</gene>
<dbReference type="InterPro" id="IPR003615">
    <property type="entry name" value="HNH_nuc"/>
</dbReference>
<sequence length="584" mass="67715">MKKKAIPKALRIAIWDKYFDEYIGKAKCKCCNLTDITQLKFECGHIIAESHGGNTDINNLIPICNDCNKSMGVKNFFDFKKSLVASVVPKNIIDVTPVFIIDALRKLAGDYFVYVGNELYCFNPRNKLWYSGSNIMKKYINDELYDYLFSFITDSITDETAYKFQIKELKNYCLKVKGQEILCKAYEIHNKDEVCKTIIFNENKFLFGFSNGVYDLKLRKFRKYEYDDYITLHSGYEYAEGNDDDKKELLCMIRKIMPEKDKFYLLMQILASGLIGKAYQNLFIFNGSGGNGKSSITKLMKLVLGNYYYKLDPKYLSETSRQGANPELANLSYKRYVNSSEPPESKKIKNSIYKQLTGDGEIEARKCNSNDTKVKINATLILECNKRPLLEEEPTKADTRRIIDLIFCSEFKTDDNDVDEHNHIYKANKKYEDEEQLSPFKCSFFEILADYAYTFLTEENECFAIPDSVKERSTEYLNSSCQYLQFLKELTHNTLDDSNFISIGDLLKKMKQSDLYINSTKEIKKKINLKSMVDFFSTNTQTSKKYKSLHRPYINGQQKCYSNVLVGYQFVNSDISDPFDDLIA</sequence>
<dbReference type="GO" id="GO:0003676">
    <property type="term" value="F:nucleic acid binding"/>
    <property type="evidence" value="ECO:0007669"/>
    <property type="project" value="InterPro"/>
</dbReference>
<dbReference type="GO" id="GO:0004386">
    <property type="term" value="F:helicase activity"/>
    <property type="evidence" value="ECO:0007669"/>
    <property type="project" value="UniProtKB-KW"/>
</dbReference>